<evidence type="ECO:0000256" key="1">
    <source>
        <dbReference type="SAM" id="Phobius"/>
    </source>
</evidence>
<accession>A0A5C6ZMR8</accession>
<keyword evidence="1" id="KW-0812">Transmembrane</keyword>
<feature type="transmembrane region" description="Helical" evidence="1">
    <location>
        <begin position="113"/>
        <end position="130"/>
    </location>
</feature>
<evidence type="ECO:0000313" key="3">
    <source>
        <dbReference type="Proteomes" id="UP000321578"/>
    </source>
</evidence>
<keyword evidence="1" id="KW-1133">Transmembrane helix</keyword>
<reference evidence="2 3" key="1">
    <citation type="submission" date="2019-08" db="EMBL/GenBank/DDBJ databases">
        <title>Genomes of Subsaximicrobium wynnwilliamsii strains.</title>
        <authorList>
            <person name="Bowman J.P."/>
        </authorList>
    </citation>
    <scope>NUCLEOTIDE SEQUENCE [LARGE SCALE GENOMIC DNA]</scope>
    <source>
        <strain evidence="2 3">2-80-2</strain>
    </source>
</reference>
<dbReference type="AlphaFoldDB" id="A0A5C6ZMR8"/>
<feature type="transmembrane region" description="Helical" evidence="1">
    <location>
        <begin position="12"/>
        <end position="33"/>
    </location>
</feature>
<proteinExistence type="predicted"/>
<dbReference type="OrthoDB" id="1134534at2"/>
<keyword evidence="1" id="KW-0472">Membrane</keyword>
<feature type="transmembrane region" description="Helical" evidence="1">
    <location>
        <begin position="83"/>
        <end position="101"/>
    </location>
</feature>
<protein>
    <submittedName>
        <fullName evidence="2">Uncharacterized protein</fullName>
    </submittedName>
</protein>
<keyword evidence="3" id="KW-1185">Reference proteome</keyword>
<dbReference type="Proteomes" id="UP000321578">
    <property type="component" value="Unassembled WGS sequence"/>
</dbReference>
<feature type="transmembrane region" description="Helical" evidence="1">
    <location>
        <begin position="137"/>
        <end position="155"/>
    </location>
</feature>
<sequence>MPDKMKLKQVNSAFLVTTGISVLVFVYLVFLGFDEINNLKDVIKIIASIVFPIPLLLFVRFLVIEHFLPKNTDAYKQKHQKPATILLIATIAIGLGVMQLIEWLTHQTLEDHLIFAHLINSTTISSYVLNFMLYNNLRVNGVLSGVLLALAIHVFI</sequence>
<comment type="caution">
    <text evidence="2">The sequence shown here is derived from an EMBL/GenBank/DDBJ whole genome shotgun (WGS) entry which is preliminary data.</text>
</comment>
<organism evidence="2 3">
    <name type="scientific">Subsaximicrobium wynnwilliamsii</name>
    <dbReference type="NCBI Taxonomy" id="291179"/>
    <lineage>
        <taxon>Bacteria</taxon>
        <taxon>Pseudomonadati</taxon>
        <taxon>Bacteroidota</taxon>
        <taxon>Flavobacteriia</taxon>
        <taxon>Flavobacteriales</taxon>
        <taxon>Flavobacteriaceae</taxon>
        <taxon>Subsaximicrobium</taxon>
    </lineage>
</organism>
<gene>
    <name evidence="2" type="ORF">ESY86_01795</name>
</gene>
<dbReference type="EMBL" id="VORO01000002">
    <property type="protein sequence ID" value="TXD90720.1"/>
    <property type="molecule type" value="Genomic_DNA"/>
</dbReference>
<evidence type="ECO:0000313" key="2">
    <source>
        <dbReference type="EMBL" id="TXD90720.1"/>
    </source>
</evidence>
<feature type="transmembrane region" description="Helical" evidence="1">
    <location>
        <begin position="45"/>
        <end position="63"/>
    </location>
</feature>
<name>A0A5C6ZMR8_9FLAO</name>